<proteinExistence type="predicted"/>
<dbReference type="SFLD" id="SFLDS00003">
    <property type="entry name" value="Haloacid_Dehalogenase"/>
    <property type="match status" value="1"/>
</dbReference>
<organism evidence="1 2">
    <name type="scientific">Bifidobacterium tissieri</name>
    <dbReference type="NCBI Taxonomy" id="1630162"/>
    <lineage>
        <taxon>Bacteria</taxon>
        <taxon>Bacillati</taxon>
        <taxon>Actinomycetota</taxon>
        <taxon>Actinomycetes</taxon>
        <taxon>Bifidobacteriales</taxon>
        <taxon>Bifidobacteriaceae</taxon>
        <taxon>Bifidobacterium</taxon>
    </lineage>
</organism>
<dbReference type="Pfam" id="PF00702">
    <property type="entry name" value="Hydrolase"/>
    <property type="match status" value="1"/>
</dbReference>
<keyword evidence="2" id="KW-1185">Reference proteome</keyword>
<dbReference type="SFLD" id="SFLDG01129">
    <property type="entry name" value="C1.5:_HAD__Beta-PGM__Phosphata"/>
    <property type="match status" value="1"/>
</dbReference>
<evidence type="ECO:0000313" key="2">
    <source>
        <dbReference type="Proteomes" id="UP000216444"/>
    </source>
</evidence>
<keyword evidence="1" id="KW-0378">Hydrolase</keyword>
<protein>
    <submittedName>
        <fullName evidence="1">Alpha beta hydrolase</fullName>
    </submittedName>
</protein>
<dbReference type="InterPro" id="IPR023214">
    <property type="entry name" value="HAD_sf"/>
</dbReference>
<dbReference type="PANTHER" id="PTHR43611:SF3">
    <property type="entry name" value="FLAVIN MONONUCLEOTIDE HYDROLASE 1, CHLOROPLATIC"/>
    <property type="match status" value="1"/>
</dbReference>
<sequence length="219" mass="24935">MCGIDMRIDGGEDSTIHDVIFDFCGVLVDWQPKLALQGLFPPDAIDEFFADDDRCGFLYFDDLHDGGVDYDDLIVEYEREYGARLGLMMRAYADHVDRSLVGMIPGMMPLLDELTARGIGVWGLTNWGRDTWPVMQRRFPELIDRLNDVMVSGFEGVKKPETAIFDRAMERFGIDRRHTLFVDDSPYNVAGAQESGLRSIRFLASEQLRDRLIPRNTAS</sequence>
<dbReference type="AlphaFoldDB" id="A0A261FJP2"/>
<name>A0A261FJP2_9BIFI</name>
<dbReference type="Proteomes" id="UP000216444">
    <property type="component" value="Unassembled WGS sequence"/>
</dbReference>
<gene>
    <name evidence="1" type="ORF">BTIS_0108</name>
</gene>
<dbReference type="InterPro" id="IPR006439">
    <property type="entry name" value="HAD-SF_hydro_IA"/>
</dbReference>
<dbReference type="InterPro" id="IPR036412">
    <property type="entry name" value="HAD-like_sf"/>
</dbReference>
<reference evidence="1 2" key="1">
    <citation type="journal article" date="2017" name="BMC Genomics">
        <title>Comparative genomic and phylogenomic analyses of the Bifidobacteriaceae family.</title>
        <authorList>
            <person name="Lugli G.A."/>
            <person name="Milani C."/>
            <person name="Turroni F."/>
            <person name="Duranti S."/>
            <person name="Mancabelli L."/>
            <person name="Mangifesta M."/>
            <person name="Ferrario C."/>
            <person name="Modesto M."/>
            <person name="Mattarelli P."/>
            <person name="Jiri K."/>
            <person name="van Sinderen D."/>
            <person name="Ventura M."/>
        </authorList>
    </citation>
    <scope>NUCLEOTIDE SEQUENCE [LARGE SCALE GENOMIC DNA]</scope>
    <source>
        <strain evidence="1 2">DSM 100201</strain>
    </source>
</reference>
<dbReference type="RefSeq" id="WP_094661711.1">
    <property type="nucleotide sequence ID" value="NZ_MWWV01000001.1"/>
</dbReference>
<comment type="caution">
    <text evidence="1">The sequence shown here is derived from an EMBL/GenBank/DDBJ whole genome shotgun (WGS) entry which is preliminary data.</text>
</comment>
<dbReference type="EMBL" id="MWWV01000001">
    <property type="protein sequence ID" value="OZG59377.1"/>
    <property type="molecule type" value="Genomic_DNA"/>
</dbReference>
<dbReference type="SUPFAM" id="SSF56784">
    <property type="entry name" value="HAD-like"/>
    <property type="match status" value="1"/>
</dbReference>
<evidence type="ECO:0000313" key="1">
    <source>
        <dbReference type="EMBL" id="OZG59377.1"/>
    </source>
</evidence>
<dbReference type="NCBIfam" id="TIGR01509">
    <property type="entry name" value="HAD-SF-IA-v3"/>
    <property type="match status" value="1"/>
</dbReference>
<dbReference type="PANTHER" id="PTHR43611">
    <property type="entry name" value="ALPHA-D-GLUCOSE 1-PHOSPHATE PHOSPHATASE"/>
    <property type="match status" value="1"/>
</dbReference>
<accession>A0A261FJP2</accession>
<dbReference type="Gene3D" id="3.40.50.1000">
    <property type="entry name" value="HAD superfamily/HAD-like"/>
    <property type="match status" value="1"/>
</dbReference>
<dbReference type="CDD" id="cd02603">
    <property type="entry name" value="HAD_sEH-N_like"/>
    <property type="match status" value="1"/>
</dbReference>
<dbReference type="GO" id="GO:0016787">
    <property type="term" value="F:hydrolase activity"/>
    <property type="evidence" value="ECO:0007669"/>
    <property type="project" value="UniProtKB-KW"/>
</dbReference>